<protein>
    <submittedName>
        <fullName evidence="2">Uncharacterized protein</fullName>
    </submittedName>
</protein>
<sequence length="354" mass="38380">MRDQPGPGSRTGIREQWQWPPTLDTADHEIEAFQDQVFSAGAPDHLAKHNDGVYEFALGVLDGPEQDQDPACHSESRQPLYQAAGEQMAFTMGALDARLDDARTGRLIRMVVHAQGAAMYTVAIVPSNYVLGIKFTCGEAVAGGPPLPRIGKIRKADQYTCSLSDKLRKQLGLGTLNPGGWHTEDQWHPPPGDLPRLHRQGPDAAVGDRLAAALHPRSLSYLARFRRGGMVAEADLLADPRVAYGRSPNITAEEVRLYYRRLSGGFAEYARQLARAARDAVRGRVLRIVLDVEQGAVYYYRLGPADYLIGVTIVQESVSQADDTMGELATALAGDADGGGRNAGANARVNPESN</sequence>
<dbReference type="Proteomes" id="UP000294513">
    <property type="component" value="Unassembled WGS sequence"/>
</dbReference>
<dbReference type="EMBL" id="SMKU01000164">
    <property type="protein sequence ID" value="TDD79858.1"/>
    <property type="molecule type" value="Genomic_DNA"/>
</dbReference>
<proteinExistence type="predicted"/>
<feature type="region of interest" description="Disordered" evidence="1">
    <location>
        <begin position="180"/>
        <end position="200"/>
    </location>
</feature>
<dbReference type="RefSeq" id="WP_131898044.1">
    <property type="nucleotide sequence ID" value="NZ_SMKU01000164.1"/>
</dbReference>
<comment type="caution">
    <text evidence="2">The sequence shown here is derived from an EMBL/GenBank/DDBJ whole genome shotgun (WGS) entry which is preliminary data.</text>
</comment>
<feature type="region of interest" description="Disordered" evidence="1">
    <location>
        <begin position="332"/>
        <end position="354"/>
    </location>
</feature>
<reference evidence="2 3" key="1">
    <citation type="submission" date="2019-03" db="EMBL/GenBank/DDBJ databases">
        <title>Draft genome sequences of novel Actinobacteria.</title>
        <authorList>
            <person name="Sahin N."/>
            <person name="Ay H."/>
            <person name="Saygin H."/>
        </authorList>
    </citation>
    <scope>NUCLEOTIDE SEQUENCE [LARGE SCALE GENOMIC DNA]</scope>
    <source>
        <strain evidence="2 3">H3C3</strain>
    </source>
</reference>
<evidence type="ECO:0000313" key="3">
    <source>
        <dbReference type="Proteomes" id="UP000294513"/>
    </source>
</evidence>
<name>A0A4R5B1D3_9ACTN</name>
<dbReference type="AlphaFoldDB" id="A0A4R5B1D3"/>
<evidence type="ECO:0000256" key="1">
    <source>
        <dbReference type="SAM" id="MobiDB-lite"/>
    </source>
</evidence>
<organism evidence="2 3">
    <name type="scientific">Actinomadura rubrisoli</name>
    <dbReference type="NCBI Taxonomy" id="2530368"/>
    <lineage>
        <taxon>Bacteria</taxon>
        <taxon>Bacillati</taxon>
        <taxon>Actinomycetota</taxon>
        <taxon>Actinomycetes</taxon>
        <taxon>Streptosporangiales</taxon>
        <taxon>Thermomonosporaceae</taxon>
        <taxon>Actinomadura</taxon>
    </lineage>
</organism>
<dbReference type="OrthoDB" id="3354731at2"/>
<evidence type="ECO:0000313" key="2">
    <source>
        <dbReference type="EMBL" id="TDD79858.1"/>
    </source>
</evidence>
<gene>
    <name evidence="2" type="ORF">E1298_26930</name>
</gene>
<accession>A0A4R5B1D3</accession>
<keyword evidence="3" id="KW-1185">Reference proteome</keyword>